<name>A0ABW0ZL71_9ACTN</name>
<comment type="caution">
    <text evidence="3">The sequence shown here is derived from an EMBL/GenBank/DDBJ whole genome shotgun (WGS) entry which is preliminary data.</text>
</comment>
<dbReference type="RefSeq" id="WP_168798087.1">
    <property type="nucleotide sequence ID" value="NZ_JBHSNS010000003.1"/>
</dbReference>
<protein>
    <submittedName>
        <fullName evidence="3">CPCC family cysteine-rich protein</fullName>
    </submittedName>
</protein>
<evidence type="ECO:0000256" key="1">
    <source>
        <dbReference type="SAM" id="Coils"/>
    </source>
</evidence>
<reference evidence="4" key="1">
    <citation type="journal article" date="2019" name="Int. J. Syst. Evol. Microbiol.">
        <title>The Global Catalogue of Microorganisms (GCM) 10K type strain sequencing project: providing services to taxonomists for standard genome sequencing and annotation.</title>
        <authorList>
            <consortium name="The Broad Institute Genomics Platform"/>
            <consortium name="The Broad Institute Genome Sequencing Center for Infectious Disease"/>
            <person name="Wu L."/>
            <person name="Ma J."/>
        </authorList>
    </citation>
    <scope>NUCLEOTIDE SEQUENCE [LARGE SCALE GENOMIC DNA]</scope>
    <source>
        <strain evidence="4">YIM 94188</strain>
    </source>
</reference>
<dbReference type="Proteomes" id="UP001596072">
    <property type="component" value="Unassembled WGS sequence"/>
</dbReference>
<keyword evidence="1" id="KW-0175">Coiled coil</keyword>
<evidence type="ECO:0000259" key="2">
    <source>
        <dbReference type="Pfam" id="PF14206"/>
    </source>
</evidence>
<dbReference type="Pfam" id="PF14206">
    <property type="entry name" value="Cys_rich_CPCC"/>
    <property type="match status" value="1"/>
</dbReference>
<gene>
    <name evidence="3" type="ORF">ACFPQB_09790</name>
</gene>
<organism evidence="3 4">
    <name type="scientific">Nocardioides vastitatis</name>
    <dbReference type="NCBI Taxonomy" id="2568655"/>
    <lineage>
        <taxon>Bacteria</taxon>
        <taxon>Bacillati</taxon>
        <taxon>Actinomycetota</taxon>
        <taxon>Actinomycetes</taxon>
        <taxon>Propionibacteriales</taxon>
        <taxon>Nocardioidaceae</taxon>
        <taxon>Nocardioides</taxon>
    </lineage>
</organism>
<accession>A0ABW0ZL71</accession>
<evidence type="ECO:0000313" key="4">
    <source>
        <dbReference type="Proteomes" id="UP001596072"/>
    </source>
</evidence>
<evidence type="ECO:0000313" key="3">
    <source>
        <dbReference type="EMBL" id="MFC5729210.1"/>
    </source>
</evidence>
<feature type="domain" description="Cysteine-rich CPCC" evidence="2">
    <location>
        <begin position="5"/>
        <end position="57"/>
    </location>
</feature>
<keyword evidence="4" id="KW-1185">Reference proteome</keyword>
<dbReference type="InterPro" id="IPR025983">
    <property type="entry name" value="Cys_rich_CPCC"/>
</dbReference>
<feature type="coiled-coil region" evidence="1">
    <location>
        <begin position="83"/>
        <end position="110"/>
    </location>
</feature>
<sequence>MPGRYVCPCCGYRTLNEGPAAYDVCPVCDWEDDGGLPWQCDGPNGISLVEAQQRFLTRSNRLRRKMGRDPFPEEARDPEWRPLEVTDALLARVEQERLALERELERDASEGEARWDGLLAGFNADLQALETDAAGLSYEQVKERYRAICEAHEFPFPEPELELMARLVHDRHWRFRHPNQALGWAWRHRQSATLWVRVRQVVTGSIRFAG</sequence>
<proteinExistence type="predicted"/>
<dbReference type="EMBL" id="JBHSNS010000003">
    <property type="protein sequence ID" value="MFC5729210.1"/>
    <property type="molecule type" value="Genomic_DNA"/>
</dbReference>